<dbReference type="Proteomes" id="UP001652621">
    <property type="component" value="Unplaced"/>
</dbReference>
<organism evidence="2 3">
    <name type="scientific">Musca domestica</name>
    <name type="common">House fly</name>
    <dbReference type="NCBI Taxonomy" id="7370"/>
    <lineage>
        <taxon>Eukaryota</taxon>
        <taxon>Metazoa</taxon>
        <taxon>Ecdysozoa</taxon>
        <taxon>Arthropoda</taxon>
        <taxon>Hexapoda</taxon>
        <taxon>Insecta</taxon>
        <taxon>Pterygota</taxon>
        <taxon>Neoptera</taxon>
        <taxon>Endopterygota</taxon>
        <taxon>Diptera</taxon>
        <taxon>Brachycera</taxon>
        <taxon>Muscomorpha</taxon>
        <taxon>Muscoidea</taxon>
        <taxon>Muscidae</taxon>
        <taxon>Musca</taxon>
    </lineage>
</organism>
<sequence length="183" mass="20748">MSDERAIPSKGKMKYYSSEATSKCTSCEDIGKKMDTILQILGEHKILLDRIGSQNSIVQNIMAIFPINTDESLKQLEDLLATQSDPYIRQMKNLIGGNVARNLHLVFGKSIIMNYNVDGTFGKKSLSKYGKVHAAIIDVISTYDKCADKALRTAFQRQKKKFFKENSRRNAEINDKTKENEFN</sequence>
<reference evidence="3" key="1">
    <citation type="submission" date="2025-08" db="UniProtKB">
        <authorList>
            <consortium name="RefSeq"/>
        </authorList>
    </citation>
    <scope>IDENTIFICATION</scope>
    <source>
        <strain evidence="3">Aabys</strain>
        <tissue evidence="3">Whole body</tissue>
    </source>
</reference>
<dbReference type="GeneID" id="131802829"/>
<dbReference type="InterPro" id="IPR032071">
    <property type="entry name" value="DUF4806"/>
</dbReference>
<feature type="domain" description="DUF4806" evidence="1">
    <location>
        <begin position="64"/>
        <end position="138"/>
    </location>
</feature>
<keyword evidence="2" id="KW-1185">Reference proteome</keyword>
<name>A0ABM3V113_MUSDO</name>
<accession>A0ABM3V113</accession>
<proteinExistence type="predicted"/>
<dbReference type="RefSeq" id="XP_058979485.1">
    <property type="nucleotide sequence ID" value="XM_059123502.1"/>
</dbReference>
<evidence type="ECO:0000313" key="3">
    <source>
        <dbReference type="RefSeq" id="XP_058979485.1"/>
    </source>
</evidence>
<evidence type="ECO:0000259" key="1">
    <source>
        <dbReference type="Pfam" id="PF16064"/>
    </source>
</evidence>
<dbReference type="Pfam" id="PF16064">
    <property type="entry name" value="DUF4806"/>
    <property type="match status" value="1"/>
</dbReference>
<evidence type="ECO:0000313" key="2">
    <source>
        <dbReference type="Proteomes" id="UP001652621"/>
    </source>
</evidence>
<gene>
    <name evidence="3" type="primary">LOC131802829</name>
</gene>
<protein>
    <submittedName>
        <fullName evidence="3">Uncharacterized protein LOC131802829</fullName>
    </submittedName>
</protein>